<dbReference type="GO" id="GO:0006303">
    <property type="term" value="P:double-strand break repair via nonhomologous end joining"/>
    <property type="evidence" value="ECO:0007669"/>
    <property type="project" value="TreeGrafter"/>
</dbReference>
<gene>
    <name evidence="3" type="ORF">M513_02272</name>
    <name evidence="4" type="ORF">M514_02272</name>
</gene>
<dbReference type="GO" id="GO:0003697">
    <property type="term" value="F:single-stranded DNA binding"/>
    <property type="evidence" value="ECO:0007669"/>
    <property type="project" value="TreeGrafter"/>
</dbReference>
<name>A0A085NKW9_9BILA</name>
<accession>A0A085NKW9</accession>
<feature type="compositionally biased region" description="Basic and acidic residues" evidence="1">
    <location>
        <begin position="70"/>
        <end position="81"/>
    </location>
</feature>
<dbReference type="PANTHER" id="PTHR46060">
    <property type="entry name" value="MARINER MOS1 TRANSPOSASE-LIKE PROTEIN"/>
    <property type="match status" value="1"/>
</dbReference>
<feature type="region of interest" description="Disordered" evidence="1">
    <location>
        <begin position="53"/>
        <end position="81"/>
    </location>
</feature>
<evidence type="ECO:0000313" key="3">
    <source>
        <dbReference type="EMBL" id="KFD57015.1"/>
    </source>
</evidence>
<sequence length="81" mass="9126">MDEKLRPAVLRYHFKSRRSVKEAVSNISAAFSPGSVFKSTAGYWFKKFTSGCESLEDSPRTSRPSNFDSQELKELVDSDST</sequence>
<dbReference type="GO" id="GO:0000729">
    <property type="term" value="P:DNA double-strand break processing"/>
    <property type="evidence" value="ECO:0007669"/>
    <property type="project" value="TreeGrafter"/>
</dbReference>
<dbReference type="GO" id="GO:0015074">
    <property type="term" value="P:DNA integration"/>
    <property type="evidence" value="ECO:0007669"/>
    <property type="project" value="TreeGrafter"/>
</dbReference>
<dbReference type="GO" id="GO:0035861">
    <property type="term" value="C:site of double-strand break"/>
    <property type="evidence" value="ECO:0007669"/>
    <property type="project" value="TreeGrafter"/>
</dbReference>
<reference evidence="4 5" key="1">
    <citation type="journal article" date="2014" name="Nat. Genet.">
        <title>Genome and transcriptome of the porcine whipworm Trichuris suis.</title>
        <authorList>
            <person name="Jex A.R."/>
            <person name="Nejsum P."/>
            <person name="Schwarz E.M."/>
            <person name="Hu L."/>
            <person name="Young N.D."/>
            <person name="Hall R.S."/>
            <person name="Korhonen P.K."/>
            <person name="Liao S."/>
            <person name="Thamsborg S."/>
            <person name="Xia J."/>
            <person name="Xu P."/>
            <person name="Wang S."/>
            <person name="Scheerlinck J.P."/>
            <person name="Hofmann A."/>
            <person name="Sternberg P.W."/>
            <person name="Wang J."/>
            <person name="Gasser R.B."/>
        </authorList>
    </citation>
    <scope>NUCLEOTIDE SEQUENCE [LARGE SCALE GENOMIC DNA]</scope>
    <source>
        <strain evidence="4">DCEP-RM93F</strain>
        <strain evidence="3">DCEP-RM93M</strain>
    </source>
</reference>
<dbReference type="GO" id="GO:0046975">
    <property type="term" value="F:histone H3K36 methyltransferase activity"/>
    <property type="evidence" value="ECO:0007669"/>
    <property type="project" value="TreeGrafter"/>
</dbReference>
<evidence type="ECO:0000313" key="4">
    <source>
        <dbReference type="EMBL" id="KFD70115.1"/>
    </source>
</evidence>
<dbReference type="GO" id="GO:0044547">
    <property type="term" value="F:DNA topoisomerase binding"/>
    <property type="evidence" value="ECO:0007669"/>
    <property type="project" value="TreeGrafter"/>
</dbReference>
<organism evidence="4">
    <name type="scientific">Trichuris suis</name>
    <name type="common">pig whipworm</name>
    <dbReference type="NCBI Taxonomy" id="68888"/>
    <lineage>
        <taxon>Eukaryota</taxon>
        <taxon>Metazoa</taxon>
        <taxon>Ecdysozoa</taxon>
        <taxon>Nematoda</taxon>
        <taxon>Enoplea</taxon>
        <taxon>Dorylaimia</taxon>
        <taxon>Trichinellida</taxon>
        <taxon>Trichuridae</taxon>
        <taxon>Trichuris</taxon>
    </lineage>
</organism>
<dbReference type="GO" id="GO:0042800">
    <property type="term" value="F:histone H3K4 methyltransferase activity"/>
    <property type="evidence" value="ECO:0007669"/>
    <property type="project" value="TreeGrafter"/>
</dbReference>
<dbReference type="GO" id="GO:0000793">
    <property type="term" value="C:condensed chromosome"/>
    <property type="evidence" value="ECO:0007669"/>
    <property type="project" value="TreeGrafter"/>
</dbReference>
<dbReference type="AlphaFoldDB" id="A0A085NKW9"/>
<evidence type="ECO:0000256" key="1">
    <source>
        <dbReference type="SAM" id="MobiDB-lite"/>
    </source>
</evidence>
<keyword evidence="5" id="KW-1185">Reference proteome</keyword>
<proteinExistence type="predicted"/>
<dbReference type="Pfam" id="PF17906">
    <property type="entry name" value="HTH_48"/>
    <property type="match status" value="1"/>
</dbReference>
<dbReference type="Proteomes" id="UP000030758">
    <property type="component" value="Unassembled WGS sequence"/>
</dbReference>
<evidence type="ECO:0000313" key="5">
    <source>
        <dbReference type="Proteomes" id="UP000030764"/>
    </source>
</evidence>
<dbReference type="Proteomes" id="UP000030764">
    <property type="component" value="Unassembled WGS sequence"/>
</dbReference>
<dbReference type="EMBL" id="KL363191">
    <property type="protein sequence ID" value="KFD57015.1"/>
    <property type="molecule type" value="Genomic_DNA"/>
</dbReference>
<dbReference type="InterPro" id="IPR041426">
    <property type="entry name" value="Mos1_HTH"/>
</dbReference>
<protein>
    <recommendedName>
        <fullName evidence="2">Mos1 transposase HTH domain-containing protein</fullName>
    </recommendedName>
</protein>
<dbReference type="GO" id="GO:0003690">
    <property type="term" value="F:double-stranded DNA binding"/>
    <property type="evidence" value="ECO:0007669"/>
    <property type="project" value="TreeGrafter"/>
</dbReference>
<dbReference type="GO" id="GO:0031297">
    <property type="term" value="P:replication fork processing"/>
    <property type="evidence" value="ECO:0007669"/>
    <property type="project" value="TreeGrafter"/>
</dbReference>
<dbReference type="EMBL" id="KL367490">
    <property type="protein sequence ID" value="KFD70115.1"/>
    <property type="molecule type" value="Genomic_DNA"/>
</dbReference>
<dbReference type="Gene3D" id="1.10.10.1450">
    <property type="match status" value="1"/>
</dbReference>
<dbReference type="GO" id="GO:0005634">
    <property type="term" value="C:nucleus"/>
    <property type="evidence" value="ECO:0007669"/>
    <property type="project" value="TreeGrafter"/>
</dbReference>
<dbReference type="InterPro" id="IPR052709">
    <property type="entry name" value="Transposase-MT_Hybrid"/>
</dbReference>
<dbReference type="GO" id="GO:0044774">
    <property type="term" value="P:mitotic DNA integrity checkpoint signaling"/>
    <property type="evidence" value="ECO:0007669"/>
    <property type="project" value="TreeGrafter"/>
</dbReference>
<dbReference type="GO" id="GO:0000014">
    <property type="term" value="F:single-stranded DNA endodeoxyribonuclease activity"/>
    <property type="evidence" value="ECO:0007669"/>
    <property type="project" value="TreeGrafter"/>
</dbReference>
<feature type="domain" description="Mos1 transposase HTH" evidence="2">
    <location>
        <begin position="8"/>
        <end position="51"/>
    </location>
</feature>
<evidence type="ECO:0000259" key="2">
    <source>
        <dbReference type="Pfam" id="PF17906"/>
    </source>
</evidence>
<dbReference type="PANTHER" id="PTHR46060:SF2">
    <property type="entry name" value="HISTONE-LYSINE N-METHYLTRANSFERASE SETMAR"/>
    <property type="match status" value="1"/>
</dbReference>